<proteinExistence type="predicted"/>
<sequence length="51" mass="5446">MDDQMAQADSQITIMSAEITIGCSYGLAYSITVSISANVVMVDAQTTEKDK</sequence>
<protein>
    <submittedName>
        <fullName evidence="1">Uncharacterized protein</fullName>
    </submittedName>
</protein>
<reference evidence="1" key="1">
    <citation type="submission" date="2014-12" db="EMBL/GenBank/DDBJ databases">
        <title>Insight into the proteome of Arion vulgaris.</title>
        <authorList>
            <person name="Aradska J."/>
            <person name="Bulat T."/>
            <person name="Smidak R."/>
            <person name="Sarate P."/>
            <person name="Gangsoo J."/>
            <person name="Sialana F."/>
            <person name="Bilban M."/>
            <person name="Lubec G."/>
        </authorList>
    </citation>
    <scope>NUCLEOTIDE SEQUENCE</scope>
    <source>
        <tissue evidence="1">Skin</tissue>
    </source>
</reference>
<dbReference type="AlphaFoldDB" id="A0A0B6YSU4"/>
<accession>A0A0B6YSU4</accession>
<evidence type="ECO:0000313" key="1">
    <source>
        <dbReference type="EMBL" id="CEK59329.1"/>
    </source>
</evidence>
<dbReference type="EMBL" id="HACG01012464">
    <property type="protein sequence ID" value="CEK59329.1"/>
    <property type="molecule type" value="Transcribed_RNA"/>
</dbReference>
<name>A0A0B6YSU4_9EUPU</name>
<organism evidence="1">
    <name type="scientific">Arion vulgaris</name>
    <dbReference type="NCBI Taxonomy" id="1028688"/>
    <lineage>
        <taxon>Eukaryota</taxon>
        <taxon>Metazoa</taxon>
        <taxon>Spiralia</taxon>
        <taxon>Lophotrochozoa</taxon>
        <taxon>Mollusca</taxon>
        <taxon>Gastropoda</taxon>
        <taxon>Heterobranchia</taxon>
        <taxon>Euthyneura</taxon>
        <taxon>Panpulmonata</taxon>
        <taxon>Eupulmonata</taxon>
        <taxon>Stylommatophora</taxon>
        <taxon>Helicina</taxon>
        <taxon>Arionoidea</taxon>
        <taxon>Arionidae</taxon>
        <taxon>Arion</taxon>
    </lineage>
</organism>
<gene>
    <name evidence="1" type="primary">ORF35955</name>
</gene>